<dbReference type="InterPro" id="IPR026282">
    <property type="entry name" value="MJ1563"/>
</dbReference>
<protein>
    <recommendedName>
        <fullName evidence="4">HTH-type transcriptional regulator</fullName>
    </recommendedName>
</protein>
<dbReference type="AlphaFoldDB" id="A0AAU7LMM0"/>
<evidence type="ECO:0000313" key="6">
    <source>
        <dbReference type="EMBL" id="XBP68854.1"/>
    </source>
</evidence>
<keyword evidence="2 4" id="KW-0238">DNA-binding</keyword>
<dbReference type="InterPro" id="IPR052362">
    <property type="entry name" value="HTH-GbsR_regulator"/>
</dbReference>
<evidence type="ECO:0000256" key="3">
    <source>
        <dbReference type="ARBA" id="ARBA00023163"/>
    </source>
</evidence>
<evidence type="ECO:0000256" key="4">
    <source>
        <dbReference type="PIRNR" id="PIRNR006707"/>
    </source>
</evidence>
<dbReference type="Pfam" id="PF12802">
    <property type="entry name" value="MarR_2"/>
    <property type="match status" value="1"/>
</dbReference>
<gene>
    <name evidence="6" type="ORF">ABLV49_13175</name>
</gene>
<dbReference type="PANTHER" id="PTHR38465:SF1">
    <property type="entry name" value="HTH-TYPE TRANSCRIPTIONAL REGULATOR MJ1563-RELATED"/>
    <property type="match status" value="1"/>
</dbReference>
<proteinExistence type="inferred from homology"/>
<keyword evidence="3 4" id="KW-0804">Transcription</keyword>
<comment type="similarity">
    <text evidence="4">Belongs to the GbsR family.</text>
</comment>
<accession>A0AAU7LMM0</accession>
<dbReference type="InterPro" id="IPR036388">
    <property type="entry name" value="WH-like_DNA-bd_sf"/>
</dbReference>
<dbReference type="Gene3D" id="1.10.10.10">
    <property type="entry name" value="Winged helix-like DNA-binding domain superfamily/Winged helix DNA-binding domain"/>
    <property type="match status" value="1"/>
</dbReference>
<dbReference type="SUPFAM" id="SSF46785">
    <property type="entry name" value="Winged helix' DNA-binding domain"/>
    <property type="match status" value="1"/>
</dbReference>
<organism evidence="6">
    <name type="scientific">Polaromonas hydrogenivorans</name>
    <dbReference type="NCBI Taxonomy" id="335476"/>
    <lineage>
        <taxon>Bacteria</taxon>
        <taxon>Pseudomonadati</taxon>
        <taxon>Pseudomonadota</taxon>
        <taxon>Betaproteobacteria</taxon>
        <taxon>Burkholderiales</taxon>
        <taxon>Comamonadaceae</taxon>
        <taxon>Polaromonas</taxon>
    </lineage>
</organism>
<dbReference type="RefSeq" id="WP_349277028.1">
    <property type="nucleotide sequence ID" value="NZ_CBCSCU010000022.1"/>
</dbReference>
<dbReference type="EMBL" id="CP157675">
    <property type="protein sequence ID" value="XBP68854.1"/>
    <property type="molecule type" value="Genomic_DNA"/>
</dbReference>
<dbReference type="GO" id="GO:0003700">
    <property type="term" value="F:DNA-binding transcription factor activity"/>
    <property type="evidence" value="ECO:0007669"/>
    <property type="project" value="InterPro"/>
</dbReference>
<dbReference type="GO" id="GO:0003677">
    <property type="term" value="F:DNA binding"/>
    <property type="evidence" value="ECO:0007669"/>
    <property type="project" value="UniProtKB-UniRule"/>
</dbReference>
<sequence>MELTDISRRFVVHWGEMGTAWGVNRTVSQIHALLFFHGKPLHAEEISDTLGVARSNVSNSLKELLNWNLIRTTHILGDRRDYFDTSTDVWELFRTVVRERKEREYDPTVRLLRELVSHPGFSAEAPDAQDRVSETLALMQSLGSWADEMLRLSPSTLDKVLRLGATIQKFVRGDAPPPAP</sequence>
<evidence type="ECO:0000259" key="5">
    <source>
        <dbReference type="Pfam" id="PF12802"/>
    </source>
</evidence>
<dbReference type="InterPro" id="IPR036390">
    <property type="entry name" value="WH_DNA-bd_sf"/>
</dbReference>
<evidence type="ECO:0000256" key="1">
    <source>
        <dbReference type="ARBA" id="ARBA00023015"/>
    </source>
</evidence>
<feature type="domain" description="HTH marR-type" evidence="5">
    <location>
        <begin position="22"/>
        <end position="80"/>
    </location>
</feature>
<reference evidence="6" key="1">
    <citation type="submission" date="2024-05" db="EMBL/GenBank/DDBJ databases">
        <authorList>
            <person name="Bunk B."/>
            <person name="Swiderski J."/>
            <person name="Sproer C."/>
            <person name="Thiel V."/>
        </authorList>
    </citation>
    <scope>NUCLEOTIDE SEQUENCE</scope>
    <source>
        <strain evidence="6">DSM 17735</strain>
    </source>
</reference>
<dbReference type="PIRSF" id="PIRSF006707">
    <property type="entry name" value="MJ1563"/>
    <property type="match status" value="1"/>
</dbReference>
<keyword evidence="1 4" id="KW-0805">Transcription regulation</keyword>
<dbReference type="PANTHER" id="PTHR38465">
    <property type="entry name" value="HTH-TYPE TRANSCRIPTIONAL REGULATOR MJ1563-RELATED"/>
    <property type="match status" value="1"/>
</dbReference>
<name>A0AAU7LMM0_9BURK</name>
<evidence type="ECO:0000256" key="2">
    <source>
        <dbReference type="ARBA" id="ARBA00023125"/>
    </source>
</evidence>
<dbReference type="InterPro" id="IPR000835">
    <property type="entry name" value="HTH_MarR-typ"/>
</dbReference>